<dbReference type="RefSeq" id="WP_220211161.1">
    <property type="nucleotide sequence ID" value="NZ_BNJK01000002.1"/>
</dbReference>
<sequence length="74" mass="8158">MARTDNLLLAAIIITRHSLMGTGRLERHKIPVGQVDEQALIAICRIRERLRRIAPWPVEPITVPVCPGVGVGLV</sequence>
<gene>
    <name evidence="1" type="ORF">KSF_104570</name>
</gene>
<accession>A0A8J3IR26</accession>
<comment type="caution">
    <text evidence="1">The sequence shown here is derived from an EMBL/GenBank/DDBJ whole genome shotgun (WGS) entry which is preliminary data.</text>
</comment>
<evidence type="ECO:0000313" key="2">
    <source>
        <dbReference type="Proteomes" id="UP000597444"/>
    </source>
</evidence>
<dbReference type="AlphaFoldDB" id="A0A8J3IR26"/>
<name>A0A8J3IR26_9CHLR</name>
<proteinExistence type="predicted"/>
<protein>
    <submittedName>
        <fullName evidence="1">Uncharacterized protein</fullName>
    </submittedName>
</protein>
<dbReference type="Proteomes" id="UP000597444">
    <property type="component" value="Unassembled WGS sequence"/>
</dbReference>
<dbReference type="EMBL" id="BNJK01000002">
    <property type="protein sequence ID" value="GHP00410.1"/>
    <property type="molecule type" value="Genomic_DNA"/>
</dbReference>
<organism evidence="1 2">
    <name type="scientific">Reticulibacter mediterranei</name>
    <dbReference type="NCBI Taxonomy" id="2778369"/>
    <lineage>
        <taxon>Bacteria</taxon>
        <taxon>Bacillati</taxon>
        <taxon>Chloroflexota</taxon>
        <taxon>Ktedonobacteria</taxon>
        <taxon>Ktedonobacterales</taxon>
        <taxon>Reticulibacteraceae</taxon>
        <taxon>Reticulibacter</taxon>
    </lineage>
</organism>
<evidence type="ECO:0000313" key="1">
    <source>
        <dbReference type="EMBL" id="GHP00410.1"/>
    </source>
</evidence>
<reference evidence="1" key="1">
    <citation type="submission" date="2020-10" db="EMBL/GenBank/DDBJ databases">
        <title>Taxonomic study of unclassified bacteria belonging to the class Ktedonobacteria.</title>
        <authorList>
            <person name="Yabe S."/>
            <person name="Wang C.M."/>
            <person name="Zheng Y."/>
            <person name="Sakai Y."/>
            <person name="Cavaletti L."/>
            <person name="Monciardini P."/>
            <person name="Donadio S."/>
        </authorList>
    </citation>
    <scope>NUCLEOTIDE SEQUENCE</scope>
    <source>
        <strain evidence="1">ID150040</strain>
    </source>
</reference>
<keyword evidence="2" id="KW-1185">Reference proteome</keyword>